<evidence type="ECO:0000256" key="1">
    <source>
        <dbReference type="SAM" id="MobiDB-lite"/>
    </source>
</evidence>
<feature type="non-terminal residue" evidence="2">
    <location>
        <position position="1"/>
    </location>
</feature>
<name>A0AAD5PB50_9FUNG</name>
<dbReference type="GO" id="GO:0070941">
    <property type="term" value="P:eisosome assembly"/>
    <property type="evidence" value="ECO:0007669"/>
    <property type="project" value="TreeGrafter"/>
</dbReference>
<protein>
    <submittedName>
        <fullName evidence="2">Eisosome component PIL1-domain-containing protein</fullName>
    </submittedName>
</protein>
<feature type="non-terminal residue" evidence="2">
    <location>
        <position position="343"/>
    </location>
</feature>
<organism evidence="2 3">
    <name type="scientific">Phascolomyces articulosus</name>
    <dbReference type="NCBI Taxonomy" id="60185"/>
    <lineage>
        <taxon>Eukaryota</taxon>
        <taxon>Fungi</taxon>
        <taxon>Fungi incertae sedis</taxon>
        <taxon>Mucoromycota</taxon>
        <taxon>Mucoromycotina</taxon>
        <taxon>Mucoromycetes</taxon>
        <taxon>Mucorales</taxon>
        <taxon>Lichtheimiaceae</taxon>
        <taxon>Phascolomyces</taxon>
    </lineage>
</organism>
<dbReference type="Proteomes" id="UP001209540">
    <property type="component" value="Unassembled WGS sequence"/>
</dbReference>
<evidence type="ECO:0000313" key="3">
    <source>
        <dbReference type="Proteomes" id="UP001209540"/>
    </source>
</evidence>
<feature type="compositionally biased region" description="Low complexity" evidence="1">
    <location>
        <begin position="250"/>
        <end position="259"/>
    </location>
</feature>
<dbReference type="GO" id="GO:0005886">
    <property type="term" value="C:plasma membrane"/>
    <property type="evidence" value="ECO:0007669"/>
    <property type="project" value="TreeGrafter"/>
</dbReference>
<dbReference type="GO" id="GO:0008289">
    <property type="term" value="F:lipid binding"/>
    <property type="evidence" value="ECO:0007669"/>
    <property type="project" value="TreeGrafter"/>
</dbReference>
<dbReference type="InterPro" id="IPR028245">
    <property type="entry name" value="PIL1/LSP1"/>
</dbReference>
<reference evidence="2" key="1">
    <citation type="journal article" date="2022" name="IScience">
        <title>Evolution of zygomycete secretomes and the origins of terrestrial fungal ecologies.</title>
        <authorList>
            <person name="Chang Y."/>
            <person name="Wang Y."/>
            <person name="Mondo S."/>
            <person name="Ahrendt S."/>
            <person name="Andreopoulos W."/>
            <person name="Barry K."/>
            <person name="Beard J."/>
            <person name="Benny G.L."/>
            <person name="Blankenship S."/>
            <person name="Bonito G."/>
            <person name="Cuomo C."/>
            <person name="Desiro A."/>
            <person name="Gervers K.A."/>
            <person name="Hundley H."/>
            <person name="Kuo A."/>
            <person name="LaButti K."/>
            <person name="Lang B.F."/>
            <person name="Lipzen A."/>
            <person name="O'Donnell K."/>
            <person name="Pangilinan J."/>
            <person name="Reynolds N."/>
            <person name="Sandor L."/>
            <person name="Smith M.E."/>
            <person name="Tsang A."/>
            <person name="Grigoriev I.V."/>
            <person name="Stajich J.E."/>
            <person name="Spatafora J.W."/>
        </authorList>
    </citation>
    <scope>NUCLEOTIDE SEQUENCE</scope>
    <source>
        <strain evidence="2">RSA 2281</strain>
    </source>
</reference>
<dbReference type="Pfam" id="PF13805">
    <property type="entry name" value="Pil1"/>
    <property type="match status" value="1"/>
</dbReference>
<accession>A0AAD5PB50</accession>
<gene>
    <name evidence="2" type="ORF">BDA99DRAFT_420002</name>
</gene>
<sequence length="343" mass="38726">VAKQWALLSDRRRVSANHLKMFGQPLGDDLTDVTSKLGELLIMCSSTMTEFSSNYDQYCETMQSIAEKDATLHSGREKKAKLQETIERHEQEHPGGVDKLMQLKEQMAKVDRKLLPAETDMSNYQRIAMRESMYMLFNSMSEFASKMDLIATFAKYIVDELDVTPIEPGETRLEYHGMERTATVVKDAKRAVDYWKPDGTKLRRTLTSQHGHNPLIKKLPPPPPPAFSSEAVNYKPDEPSPHPHHQHLRSTSNVSNNSSLGVGGFYPPSSPNPALGPGGFSNMYLDQNLYQFYQHYAAPQPYDEMARQHYRPTPSHSPYFGPHQTHAPVGPGGFVLPGNNPYY</sequence>
<feature type="region of interest" description="Disordered" evidence="1">
    <location>
        <begin position="203"/>
        <end position="270"/>
    </location>
</feature>
<dbReference type="GO" id="GO:0006897">
    <property type="term" value="P:endocytosis"/>
    <property type="evidence" value="ECO:0007669"/>
    <property type="project" value="TreeGrafter"/>
</dbReference>
<reference evidence="2" key="2">
    <citation type="submission" date="2023-02" db="EMBL/GenBank/DDBJ databases">
        <authorList>
            <consortium name="DOE Joint Genome Institute"/>
            <person name="Mondo S.J."/>
            <person name="Chang Y."/>
            <person name="Wang Y."/>
            <person name="Ahrendt S."/>
            <person name="Andreopoulos W."/>
            <person name="Barry K."/>
            <person name="Beard J."/>
            <person name="Benny G.L."/>
            <person name="Blankenship S."/>
            <person name="Bonito G."/>
            <person name="Cuomo C."/>
            <person name="Desiro A."/>
            <person name="Gervers K.A."/>
            <person name="Hundley H."/>
            <person name="Kuo A."/>
            <person name="LaButti K."/>
            <person name="Lang B.F."/>
            <person name="Lipzen A."/>
            <person name="O'Donnell K."/>
            <person name="Pangilinan J."/>
            <person name="Reynolds N."/>
            <person name="Sandor L."/>
            <person name="Smith M.W."/>
            <person name="Tsang A."/>
            <person name="Grigoriev I.V."/>
            <person name="Stajich J.E."/>
            <person name="Spatafora J.W."/>
        </authorList>
    </citation>
    <scope>NUCLEOTIDE SEQUENCE</scope>
    <source>
        <strain evidence="2">RSA 2281</strain>
    </source>
</reference>
<keyword evidence="3" id="KW-1185">Reference proteome</keyword>
<dbReference type="EMBL" id="JAIXMP010000022">
    <property type="protein sequence ID" value="KAI9255616.1"/>
    <property type="molecule type" value="Genomic_DNA"/>
</dbReference>
<evidence type="ECO:0000313" key="2">
    <source>
        <dbReference type="EMBL" id="KAI9255616.1"/>
    </source>
</evidence>
<comment type="caution">
    <text evidence="2">The sequence shown here is derived from an EMBL/GenBank/DDBJ whole genome shotgun (WGS) entry which is preliminary data.</text>
</comment>
<dbReference type="Gene3D" id="1.20.1270.60">
    <property type="entry name" value="Arfaptin homology (AH) domain/BAR domain"/>
    <property type="match status" value="1"/>
</dbReference>
<dbReference type="GO" id="GO:0036286">
    <property type="term" value="C:eisosome filament"/>
    <property type="evidence" value="ECO:0007669"/>
    <property type="project" value="TreeGrafter"/>
</dbReference>
<proteinExistence type="predicted"/>
<dbReference type="InterPro" id="IPR027267">
    <property type="entry name" value="AH/BAR_dom_sf"/>
</dbReference>
<dbReference type="PANTHER" id="PTHR31962">
    <property type="entry name" value="SPHINGOLIPID LONG CHAIN BASE-RESPONSIVE PROTEIN PIL1"/>
    <property type="match status" value="1"/>
</dbReference>
<dbReference type="PANTHER" id="PTHR31962:SF1">
    <property type="entry name" value="SPHINGOLIPID LONG CHAIN BASE-RESPONSIVE PROTEIN PIL1"/>
    <property type="match status" value="1"/>
</dbReference>
<dbReference type="AlphaFoldDB" id="A0AAD5PB50"/>